<feature type="coiled-coil region" evidence="16">
    <location>
        <begin position="608"/>
        <end position="755"/>
    </location>
</feature>
<dbReference type="InterPro" id="IPR027417">
    <property type="entry name" value="P-loop_NTPase"/>
</dbReference>
<dbReference type="Gene3D" id="2.60.200.20">
    <property type="match status" value="1"/>
</dbReference>
<dbReference type="Pfam" id="PF00498">
    <property type="entry name" value="FHA"/>
    <property type="match status" value="1"/>
</dbReference>
<keyword evidence="11" id="KW-0206">Cytoskeleton</keyword>
<organism evidence="20 21">
    <name type="scientific">Lates calcarifer</name>
    <name type="common">Barramundi</name>
    <name type="synonym">Holocentrus calcarifer</name>
    <dbReference type="NCBI Taxonomy" id="8187"/>
    <lineage>
        <taxon>Eukaryota</taxon>
        <taxon>Metazoa</taxon>
        <taxon>Chordata</taxon>
        <taxon>Craniata</taxon>
        <taxon>Vertebrata</taxon>
        <taxon>Euteleostomi</taxon>
        <taxon>Actinopterygii</taxon>
        <taxon>Neopterygii</taxon>
        <taxon>Teleostei</taxon>
        <taxon>Neoteleostei</taxon>
        <taxon>Acanthomorphata</taxon>
        <taxon>Carangaria</taxon>
        <taxon>Carangaria incertae sedis</taxon>
        <taxon>Centropomidae</taxon>
        <taxon>Lates</taxon>
    </lineage>
</organism>
<dbReference type="Pfam" id="PF16183">
    <property type="entry name" value="Kinesin_assoc"/>
    <property type="match status" value="1"/>
</dbReference>
<feature type="binding site" evidence="15">
    <location>
        <begin position="141"/>
        <end position="148"/>
    </location>
    <ligand>
        <name>ATP</name>
        <dbReference type="ChEBI" id="CHEBI:30616"/>
    </ligand>
</feature>
<dbReference type="InterPro" id="IPR019821">
    <property type="entry name" value="Kinesin_motor_CS"/>
</dbReference>
<dbReference type="GeneTree" id="ENSGT00940000156834"/>
<dbReference type="InterPro" id="IPR000253">
    <property type="entry name" value="FHA_dom"/>
</dbReference>
<dbReference type="CDD" id="cd01365">
    <property type="entry name" value="KISc_KIF1A_KIF1B"/>
    <property type="match status" value="1"/>
</dbReference>
<dbReference type="PANTHER" id="PTHR47117:SF7">
    <property type="entry name" value="KINESIN-LIKE PROTEIN KIF14"/>
    <property type="match status" value="1"/>
</dbReference>
<keyword evidence="4" id="KW-0963">Cytoplasm</keyword>
<dbReference type="SUPFAM" id="SSF49879">
    <property type="entry name" value="SMAD/FHA domain"/>
    <property type="match status" value="1"/>
</dbReference>
<dbReference type="InterPro" id="IPR008984">
    <property type="entry name" value="SMAD_FHA_dom_sf"/>
</dbReference>
<evidence type="ECO:0000256" key="6">
    <source>
        <dbReference type="ARBA" id="ARBA00022701"/>
    </source>
</evidence>
<keyword evidence="6" id="KW-0493">Microtubule</keyword>
<comment type="similarity">
    <text evidence="15">Belongs to the TRAFAC class myosin-kinesin ATPase superfamily. Kinesin family.</text>
</comment>
<dbReference type="InterPro" id="IPR001752">
    <property type="entry name" value="Kinesin_motor_dom"/>
</dbReference>
<evidence type="ECO:0000256" key="9">
    <source>
        <dbReference type="ARBA" id="ARBA00023054"/>
    </source>
</evidence>
<reference evidence="20" key="3">
    <citation type="submission" date="2025-09" db="UniProtKB">
        <authorList>
            <consortium name="Ensembl"/>
        </authorList>
    </citation>
    <scope>IDENTIFICATION</scope>
</reference>
<dbReference type="Proteomes" id="UP000314980">
    <property type="component" value="Unassembled WGS sequence"/>
</dbReference>
<name>A0A4W6D6Y6_LATCA</name>
<evidence type="ECO:0000256" key="10">
    <source>
        <dbReference type="ARBA" id="ARBA00023175"/>
    </source>
</evidence>
<dbReference type="PRINTS" id="PR00380">
    <property type="entry name" value="KINESINHEAVY"/>
</dbReference>
<dbReference type="GO" id="GO:0007018">
    <property type="term" value="P:microtubule-based movement"/>
    <property type="evidence" value="ECO:0007669"/>
    <property type="project" value="InterPro"/>
</dbReference>
<dbReference type="Pfam" id="PF23313">
    <property type="entry name" value="4HB_KIF14"/>
    <property type="match status" value="1"/>
</dbReference>
<evidence type="ECO:0000256" key="4">
    <source>
        <dbReference type="ARBA" id="ARBA00022490"/>
    </source>
</evidence>
<dbReference type="InterPro" id="IPR036961">
    <property type="entry name" value="Kinesin_motor_dom_sf"/>
</dbReference>
<dbReference type="FunFam" id="2.60.200.20:FF:000020">
    <property type="entry name" value="Kinesin family member 14"/>
    <property type="match status" value="1"/>
</dbReference>
<evidence type="ECO:0000256" key="16">
    <source>
        <dbReference type="SAM" id="Coils"/>
    </source>
</evidence>
<dbReference type="PROSITE" id="PS00411">
    <property type="entry name" value="KINESIN_MOTOR_1"/>
    <property type="match status" value="1"/>
</dbReference>
<dbReference type="Ensembl" id="ENSLCAT00010021144.1">
    <property type="protein sequence ID" value="ENSLCAP00010020688.1"/>
    <property type="gene ID" value="ENSLCAG00010009762.1"/>
</dbReference>
<dbReference type="GO" id="GO:0008017">
    <property type="term" value="F:microtubule binding"/>
    <property type="evidence" value="ECO:0007669"/>
    <property type="project" value="InterPro"/>
</dbReference>
<evidence type="ECO:0000256" key="2">
    <source>
        <dbReference type="ARBA" id="ARBA00004186"/>
    </source>
</evidence>
<dbReference type="InterPro" id="IPR032405">
    <property type="entry name" value="Kinesin_assoc"/>
</dbReference>
<dbReference type="GO" id="GO:0043066">
    <property type="term" value="P:negative regulation of apoptotic process"/>
    <property type="evidence" value="ECO:0007669"/>
    <property type="project" value="UniProtKB-ARBA"/>
</dbReference>
<feature type="domain" description="Kinesin motor" evidence="19">
    <location>
        <begin position="52"/>
        <end position="381"/>
    </location>
</feature>
<dbReference type="GO" id="GO:0005524">
    <property type="term" value="F:ATP binding"/>
    <property type="evidence" value="ECO:0007669"/>
    <property type="project" value="UniProtKB-UniRule"/>
</dbReference>
<dbReference type="SMART" id="SM00129">
    <property type="entry name" value="KISc"/>
    <property type="match status" value="1"/>
</dbReference>
<feature type="coiled-coil region" evidence="16">
    <location>
        <begin position="439"/>
        <end position="473"/>
    </location>
</feature>
<keyword evidence="9 16" id="KW-0175">Coiled coil</keyword>
<evidence type="ECO:0000256" key="12">
    <source>
        <dbReference type="ARBA" id="ARBA00023242"/>
    </source>
</evidence>
<dbReference type="InterPro" id="IPR056523">
    <property type="entry name" value="4HB_KIF14"/>
</dbReference>
<dbReference type="PANTHER" id="PTHR47117">
    <property type="entry name" value="STAR-RELATED LIPID TRANSFER PROTEIN 9"/>
    <property type="match status" value="1"/>
</dbReference>
<evidence type="ECO:0000259" key="19">
    <source>
        <dbReference type="PROSITE" id="PS50067"/>
    </source>
</evidence>
<evidence type="ECO:0000256" key="15">
    <source>
        <dbReference type="PROSITE-ProRule" id="PRU00283"/>
    </source>
</evidence>
<protein>
    <recommendedName>
        <fullName evidence="14">Kinesin-like protein KIF14</fullName>
    </recommendedName>
</protein>
<dbReference type="SMART" id="SM00240">
    <property type="entry name" value="FHA"/>
    <property type="match status" value="1"/>
</dbReference>
<evidence type="ECO:0000256" key="5">
    <source>
        <dbReference type="ARBA" id="ARBA00022553"/>
    </source>
</evidence>
<dbReference type="AlphaFoldDB" id="A0A4W6D6Y6"/>
<dbReference type="GO" id="GO:0005819">
    <property type="term" value="C:spindle"/>
    <property type="evidence" value="ECO:0007669"/>
    <property type="project" value="UniProtKB-SubCell"/>
</dbReference>
<reference evidence="21" key="1">
    <citation type="submission" date="2015-09" db="EMBL/GenBank/DDBJ databases">
        <authorList>
            <person name="Sai Rama Sridatta P."/>
        </authorList>
    </citation>
    <scope>NUCLEOTIDE SEQUENCE [LARGE SCALE GENOMIC DNA]</scope>
</reference>
<keyword evidence="10 15" id="KW-0505">Motor protein</keyword>
<dbReference type="GO" id="GO:0005634">
    <property type="term" value="C:nucleus"/>
    <property type="evidence" value="ECO:0007669"/>
    <property type="project" value="UniProtKB-SubCell"/>
</dbReference>
<evidence type="ECO:0000256" key="14">
    <source>
        <dbReference type="ARBA" id="ARBA00073220"/>
    </source>
</evidence>
<dbReference type="PROSITE" id="PS50006">
    <property type="entry name" value="FHA_DOMAIN"/>
    <property type="match status" value="1"/>
</dbReference>
<gene>
    <name evidence="20" type="primary">KIF14</name>
</gene>
<evidence type="ECO:0000256" key="3">
    <source>
        <dbReference type="ARBA" id="ARBA00004214"/>
    </source>
</evidence>
<feature type="compositionally biased region" description="Polar residues" evidence="17">
    <location>
        <begin position="1"/>
        <end position="10"/>
    </location>
</feature>
<comment type="subcellular location">
    <subcellularLocation>
        <location evidence="2">Cytoplasm</location>
        <location evidence="2">Cytoskeleton</location>
        <location evidence="2">Spindle</location>
    </subcellularLocation>
    <subcellularLocation>
        <location evidence="3">Midbody</location>
    </subcellularLocation>
    <subcellularLocation>
        <location evidence="1">Nucleus</location>
    </subcellularLocation>
</comment>
<dbReference type="SUPFAM" id="SSF52540">
    <property type="entry name" value="P-loop containing nucleoside triphosphate hydrolases"/>
    <property type="match status" value="1"/>
</dbReference>
<dbReference type="FunFam" id="3.40.850.10:FF:000042">
    <property type="entry name" value="Kinesin family member 14"/>
    <property type="match status" value="1"/>
</dbReference>
<dbReference type="Pfam" id="PF00225">
    <property type="entry name" value="Kinesin"/>
    <property type="match status" value="1"/>
</dbReference>
<evidence type="ECO:0000256" key="1">
    <source>
        <dbReference type="ARBA" id="ARBA00004123"/>
    </source>
</evidence>
<keyword evidence="7 15" id="KW-0547">Nucleotide-binding</keyword>
<dbReference type="Gene3D" id="3.40.850.10">
    <property type="entry name" value="Kinesin motor domain"/>
    <property type="match status" value="1"/>
</dbReference>
<proteinExistence type="inferred from homology"/>
<dbReference type="GO" id="GO:0030496">
    <property type="term" value="C:midbody"/>
    <property type="evidence" value="ECO:0007669"/>
    <property type="project" value="UniProtKB-SubCell"/>
</dbReference>
<evidence type="ECO:0000256" key="8">
    <source>
        <dbReference type="ARBA" id="ARBA00022840"/>
    </source>
</evidence>
<evidence type="ECO:0000256" key="11">
    <source>
        <dbReference type="ARBA" id="ARBA00023212"/>
    </source>
</evidence>
<evidence type="ECO:0000259" key="18">
    <source>
        <dbReference type="PROSITE" id="PS50006"/>
    </source>
</evidence>
<keyword evidence="5" id="KW-0597">Phosphoprotein</keyword>
<evidence type="ECO:0000256" key="7">
    <source>
        <dbReference type="ARBA" id="ARBA00022741"/>
    </source>
</evidence>
<sequence>MVESSQNTTPAPEKRLTLQRRTRTPSMDKSAQGQRKVSGTGLQPTQKMENSAVTVAVRVRPFSTREKNEKALQVIFMNSQETVVQHPESKQSYSFNYDFSFCSVDESDPTFASQQTVYETLAKPLLLRAFEGFNTCLFAYGQTGSGKSYTMMGFGEEPGVIPRFCRDLFSRLVSMENKEVKCHVEMSYFEVYNEKIHDLLVTRDEPNQRRMPLRVREHPVHGPYVGWLELGNKQRATAATGMNDKSSRSHSVFTLVMTQTTTEFVEGEEHDHSITSKINLVDLAGSERCNSAQTSGDRLREGASINKSLFTLGKVISALSEQALSRKKVFIPYRESVLTWLLRESLGGNSKTAMIATLSPSGSNVEESLSTLRYAQQARTIINVAKVNEDTSAKLIRELKAEVEKLRAAQTSSHGIEPERVRLFQQEISALKNRLCQQEREMVEANRAWREKLEQAEIRKREETKELQKAGVTFKVDNRLPNLVNLNEDPQLSEMLLYMIKEGQTTVGKLKSGSSHDIQLTGALIADQHCVITNIHGTVSITPMESAKTFVNGNLISDSTVLHHGDRVILGGDHYFRFNHPTEVQSGKRVSCWTNAGDGHKDFEFAKNELLTAQRAQLEAEIEEAHLKAKEEMMQGIQMAKEVAQKELSEQRALYEDRIHALERELNEENERKRQQELDQQRVANQMAQLKMAKLELEQEVDTHKKRLRLHMEAQAMEEHRVSQAKIVEALEAEKRKISKELEEMQKKRALRENQTSRNVCPQWDAMKLSLMIEEANKISAKLKKNTVFSRHESSDTENLDEGGLLQVRVQNTKLGISTFWSLEKFQNNMAAMRELEQGDSTSKDDDVFYGPDDEWEQDISASSASTSSFSRRRSRSMLKSRRISGRLYEIRVHPIQSLHNSSSQNAGLMGVAKPPSTHSSTTDSALPGICKELIGQSVANLRGCNGTEESMADRLASDLNLVYASVQTISDLYDSLDDDSQENVFVCNLVAQTQLVKATAAIESAVFVTMQWLASVKPSSGLLYTIAEELKSQVKKMGGFFQLLIQGCESEITSMVTEARRKSSQCLDAALLALGHLAAVTCMPLNAGELGAQATGKVTPPLIPQQLLSLVRLWGPL</sequence>
<evidence type="ECO:0000256" key="17">
    <source>
        <dbReference type="SAM" id="MobiDB-lite"/>
    </source>
</evidence>
<dbReference type="CDD" id="cd22707">
    <property type="entry name" value="FHA_KIF14"/>
    <property type="match status" value="1"/>
</dbReference>
<accession>A0A4W6D6Y6</accession>
<keyword evidence="12" id="KW-0539">Nucleus</keyword>
<keyword evidence="8 15" id="KW-0067">ATP-binding</keyword>
<dbReference type="GO" id="GO:0005874">
    <property type="term" value="C:microtubule"/>
    <property type="evidence" value="ECO:0007669"/>
    <property type="project" value="UniProtKB-KW"/>
</dbReference>
<keyword evidence="21" id="KW-1185">Reference proteome</keyword>
<feature type="region of interest" description="Disordered" evidence="17">
    <location>
        <begin position="1"/>
        <end position="49"/>
    </location>
</feature>
<dbReference type="GO" id="GO:0003777">
    <property type="term" value="F:microtubule motor activity"/>
    <property type="evidence" value="ECO:0007669"/>
    <property type="project" value="InterPro"/>
</dbReference>
<feature type="compositionally biased region" description="Polar residues" evidence="17">
    <location>
        <begin position="24"/>
        <end position="49"/>
    </location>
</feature>
<dbReference type="PROSITE" id="PS50067">
    <property type="entry name" value="KINESIN_MOTOR_2"/>
    <property type="match status" value="1"/>
</dbReference>
<evidence type="ECO:0000256" key="13">
    <source>
        <dbReference type="ARBA" id="ARBA00064520"/>
    </source>
</evidence>
<feature type="domain" description="FHA" evidence="18">
    <location>
        <begin position="505"/>
        <end position="556"/>
    </location>
</feature>
<evidence type="ECO:0000313" key="21">
    <source>
        <dbReference type="Proteomes" id="UP000314980"/>
    </source>
</evidence>
<evidence type="ECO:0000313" key="20">
    <source>
        <dbReference type="Ensembl" id="ENSLCAP00010020688.1"/>
    </source>
</evidence>
<reference evidence="20" key="2">
    <citation type="submission" date="2025-08" db="UniProtKB">
        <authorList>
            <consortium name="Ensembl"/>
        </authorList>
    </citation>
    <scope>IDENTIFICATION</scope>
</reference>
<comment type="subunit">
    <text evidence="13">Directly interacts with PRC1 within a complex also containing KIF4A, KIF20A and KIF23; targets to the central spindle. Directly interacts with CIT depending on the activation state of the kinase (stronger interaction with the kinase-dead form); targets to the midbody. Interacts with ARRB2; the interaction is detected in the nucleus upon OR1D2 stimulation. Interacts with AKT1; the interaction is detected in the plasma membrane upon INS stimulation and promotes AKT1 phosphorylation. Interacts with SVIL; at midbody during cytokinesis. Interacts with RADIL (via PDZ domain); recruits RADIL to the microtubule network restricting RADIL from interaction with activated RAP1A.</text>
</comment>